<accession>A0A6A5U5F7</accession>
<dbReference type="Gene3D" id="3.40.50.850">
    <property type="entry name" value="Isochorismatase-like"/>
    <property type="match status" value="1"/>
</dbReference>
<dbReference type="CDD" id="cd00431">
    <property type="entry name" value="cysteine_hydrolases"/>
    <property type="match status" value="1"/>
</dbReference>
<gene>
    <name evidence="3" type="ORF">CC80DRAFT_514483</name>
</gene>
<evidence type="ECO:0000313" key="3">
    <source>
        <dbReference type="EMBL" id="KAF1959189.1"/>
    </source>
</evidence>
<dbReference type="Proteomes" id="UP000800035">
    <property type="component" value="Unassembled WGS sequence"/>
</dbReference>
<proteinExistence type="inferred from homology"/>
<dbReference type="InterPro" id="IPR036380">
    <property type="entry name" value="Isochorismatase-like_sf"/>
</dbReference>
<dbReference type="GO" id="GO:0030162">
    <property type="term" value="P:regulation of proteolysis"/>
    <property type="evidence" value="ECO:0007669"/>
    <property type="project" value="TreeGrafter"/>
</dbReference>
<dbReference type="AlphaFoldDB" id="A0A6A5U5F7"/>
<dbReference type="Gene3D" id="3.90.280.10">
    <property type="entry name" value="PEBP-like"/>
    <property type="match status" value="1"/>
</dbReference>
<evidence type="ECO:0000256" key="1">
    <source>
        <dbReference type="ARBA" id="ARBA00006336"/>
    </source>
</evidence>
<dbReference type="Pfam" id="PF01161">
    <property type="entry name" value="PBP"/>
    <property type="match status" value="1"/>
</dbReference>
<protein>
    <submittedName>
        <fullName evidence="3">PEBP-like protein</fullName>
    </submittedName>
</protein>
<name>A0A6A5U5F7_9PLEO</name>
<dbReference type="SUPFAM" id="SSF52499">
    <property type="entry name" value="Isochorismatase-like hydrolases"/>
    <property type="match status" value="1"/>
</dbReference>
<dbReference type="PANTHER" id="PTHR11362">
    <property type="entry name" value="PHOSPHATIDYLETHANOLAMINE-BINDING PROTEIN"/>
    <property type="match status" value="1"/>
</dbReference>
<dbReference type="GO" id="GO:0030414">
    <property type="term" value="F:peptidase inhibitor activity"/>
    <property type="evidence" value="ECO:0007669"/>
    <property type="project" value="TreeGrafter"/>
</dbReference>
<dbReference type="GO" id="GO:0046578">
    <property type="term" value="P:regulation of Ras protein signal transduction"/>
    <property type="evidence" value="ECO:0007669"/>
    <property type="project" value="TreeGrafter"/>
</dbReference>
<dbReference type="SUPFAM" id="SSF49777">
    <property type="entry name" value="PEBP-like"/>
    <property type="match status" value="1"/>
</dbReference>
<organism evidence="3 4">
    <name type="scientific">Byssothecium circinans</name>
    <dbReference type="NCBI Taxonomy" id="147558"/>
    <lineage>
        <taxon>Eukaryota</taxon>
        <taxon>Fungi</taxon>
        <taxon>Dikarya</taxon>
        <taxon>Ascomycota</taxon>
        <taxon>Pezizomycotina</taxon>
        <taxon>Dothideomycetes</taxon>
        <taxon>Pleosporomycetidae</taxon>
        <taxon>Pleosporales</taxon>
        <taxon>Massarineae</taxon>
        <taxon>Massarinaceae</taxon>
        <taxon>Byssothecium</taxon>
    </lineage>
</organism>
<reference evidence="3" key="1">
    <citation type="journal article" date="2020" name="Stud. Mycol.">
        <title>101 Dothideomycetes genomes: a test case for predicting lifestyles and emergence of pathogens.</title>
        <authorList>
            <person name="Haridas S."/>
            <person name="Albert R."/>
            <person name="Binder M."/>
            <person name="Bloem J."/>
            <person name="Labutti K."/>
            <person name="Salamov A."/>
            <person name="Andreopoulos B."/>
            <person name="Baker S."/>
            <person name="Barry K."/>
            <person name="Bills G."/>
            <person name="Bluhm B."/>
            <person name="Cannon C."/>
            <person name="Castanera R."/>
            <person name="Culley D."/>
            <person name="Daum C."/>
            <person name="Ezra D."/>
            <person name="Gonzalez J."/>
            <person name="Henrissat B."/>
            <person name="Kuo A."/>
            <person name="Liang C."/>
            <person name="Lipzen A."/>
            <person name="Lutzoni F."/>
            <person name="Magnuson J."/>
            <person name="Mondo S."/>
            <person name="Nolan M."/>
            <person name="Ohm R."/>
            <person name="Pangilinan J."/>
            <person name="Park H.-J."/>
            <person name="Ramirez L."/>
            <person name="Alfaro M."/>
            <person name="Sun H."/>
            <person name="Tritt A."/>
            <person name="Yoshinaga Y."/>
            <person name="Zwiers L.-H."/>
            <person name="Turgeon B."/>
            <person name="Goodwin S."/>
            <person name="Spatafora J."/>
            <person name="Crous P."/>
            <person name="Grigoriev I."/>
        </authorList>
    </citation>
    <scope>NUCLEOTIDE SEQUENCE</scope>
    <source>
        <strain evidence="3">CBS 675.92</strain>
    </source>
</reference>
<dbReference type="InterPro" id="IPR000868">
    <property type="entry name" value="Isochorismatase-like_dom"/>
</dbReference>
<dbReference type="InterPro" id="IPR035810">
    <property type="entry name" value="PEBP_euk"/>
</dbReference>
<keyword evidence="4" id="KW-1185">Reference proteome</keyword>
<comment type="similarity">
    <text evidence="1">Belongs to the isochorismatase family.</text>
</comment>
<evidence type="ECO:0000259" key="2">
    <source>
        <dbReference type="Pfam" id="PF00857"/>
    </source>
</evidence>
<dbReference type="InterPro" id="IPR008914">
    <property type="entry name" value="PEBP"/>
</dbReference>
<dbReference type="CDD" id="cd00866">
    <property type="entry name" value="PEBP_euk"/>
    <property type="match status" value="1"/>
</dbReference>
<dbReference type="Pfam" id="PF00857">
    <property type="entry name" value="Isochorismatase"/>
    <property type="match status" value="1"/>
</dbReference>
<dbReference type="EMBL" id="ML976985">
    <property type="protein sequence ID" value="KAF1959189.1"/>
    <property type="molecule type" value="Genomic_DNA"/>
</dbReference>
<dbReference type="GO" id="GO:0005543">
    <property type="term" value="F:phospholipid binding"/>
    <property type="evidence" value="ECO:0007669"/>
    <property type="project" value="TreeGrafter"/>
</dbReference>
<dbReference type="InterPro" id="IPR036610">
    <property type="entry name" value="PEBP-like_sf"/>
</dbReference>
<evidence type="ECO:0000313" key="4">
    <source>
        <dbReference type="Proteomes" id="UP000800035"/>
    </source>
</evidence>
<dbReference type="OrthoDB" id="167809at2759"/>
<feature type="domain" description="Isochorismatase-like" evidence="2">
    <location>
        <begin position="77"/>
        <end position="240"/>
    </location>
</feature>
<dbReference type="PANTHER" id="PTHR11362:SF148">
    <property type="entry name" value="CARBOXYPEPTIDASE Y INHIBITOR"/>
    <property type="match status" value="1"/>
</dbReference>
<sequence>MAPRTTEILIQEEQDNTTIGHILCTASIPFGSGDDPWLYLPDSRQFDLSREAEQRLVVKCDETRHNHCGFMIDPGSSVLIVVDMQNYFIHLVYRNHAPGLAAVSPTLKVIERCRKEVMAPAVQRGFSKSLGWHIGLGAQLSEGEGRCFFKRTWNAGLYEPLKAAAQPGDLFFDKTWMSGLWSTKEPLHEYLRASQKKTLIFAGVNTDQCVFGTISDAYSWGWDCVMIADCTGTMTEGNAQELTEYNVATNMGFVTNSSTFVESQLILLTVIDDFLPSLTVSVSWGKRTADLGNTIKPKHLQDEPTITLHDSTGSDISATSNLTYVITLTDPDAPSRDNPEWSEMCHWIASNVSLAQKTYSILPMPIFGSQEYGIEDDEVQKGGLNNIVEYKPPGPPEKTGKHRYVFLVFAPKNGTTERLHLSKPEERKHWGTGEERGGVKNWAGKNGLVPVAANFIYAQNDKQ</sequence>